<dbReference type="OrthoDB" id="7872189at2759"/>
<evidence type="ECO:0000313" key="3">
    <source>
        <dbReference type="EMBL" id="SPP86382.1"/>
    </source>
</evidence>
<gene>
    <name evidence="3" type="ORF">DGUA_6G008519</name>
</gene>
<dbReference type="PANTHER" id="PTHR24260">
    <property type="match status" value="1"/>
</dbReference>
<dbReference type="Proteomes" id="UP000268350">
    <property type="component" value="Unassembled WGS sequence"/>
</dbReference>
<dbReference type="SUPFAM" id="SSF50494">
    <property type="entry name" value="Trypsin-like serine proteases"/>
    <property type="match status" value="1"/>
</dbReference>
<dbReference type="AlphaFoldDB" id="A0A3B0K127"/>
<dbReference type="InterPro" id="IPR051333">
    <property type="entry name" value="CLIP_Serine_Protease"/>
</dbReference>
<dbReference type="EMBL" id="OUUW01000011">
    <property type="protein sequence ID" value="SPP86382.1"/>
    <property type="molecule type" value="Genomic_DNA"/>
</dbReference>
<keyword evidence="3" id="KW-0645">Protease</keyword>
<dbReference type="OMA" id="SCIITTH"/>
<organism evidence="3 4">
    <name type="scientific">Drosophila guanche</name>
    <name type="common">Fruit fly</name>
    <dbReference type="NCBI Taxonomy" id="7266"/>
    <lineage>
        <taxon>Eukaryota</taxon>
        <taxon>Metazoa</taxon>
        <taxon>Ecdysozoa</taxon>
        <taxon>Arthropoda</taxon>
        <taxon>Hexapoda</taxon>
        <taxon>Insecta</taxon>
        <taxon>Pterygota</taxon>
        <taxon>Neoptera</taxon>
        <taxon>Endopterygota</taxon>
        <taxon>Diptera</taxon>
        <taxon>Brachycera</taxon>
        <taxon>Muscomorpha</taxon>
        <taxon>Ephydroidea</taxon>
        <taxon>Drosophilidae</taxon>
        <taxon>Drosophila</taxon>
        <taxon>Sophophora</taxon>
    </lineage>
</organism>
<dbReference type="InterPro" id="IPR001254">
    <property type="entry name" value="Trypsin_dom"/>
</dbReference>
<dbReference type="InterPro" id="IPR043504">
    <property type="entry name" value="Peptidase_S1_PA_chymotrypsin"/>
</dbReference>
<dbReference type="InterPro" id="IPR009003">
    <property type="entry name" value="Peptidase_S1_PA"/>
</dbReference>
<feature type="domain" description="Peptidase S1" evidence="2">
    <location>
        <begin position="123"/>
        <end position="273"/>
    </location>
</feature>
<keyword evidence="1" id="KW-0732">Signal</keyword>
<keyword evidence="3" id="KW-0378">Hydrolase</keyword>
<feature type="signal peptide" evidence="1">
    <location>
        <begin position="1"/>
        <end position="19"/>
    </location>
</feature>
<proteinExistence type="predicted"/>
<evidence type="ECO:0000259" key="2">
    <source>
        <dbReference type="Pfam" id="PF00089"/>
    </source>
</evidence>
<keyword evidence="4" id="KW-1185">Reference proteome</keyword>
<feature type="chain" id="PRO_5017252775" evidence="1">
    <location>
        <begin position="20"/>
        <end position="332"/>
    </location>
</feature>
<evidence type="ECO:0000256" key="1">
    <source>
        <dbReference type="SAM" id="SignalP"/>
    </source>
</evidence>
<sequence length="332" mass="36700">MAWMGLGCWLMAMVMTVAAVQYPRLSQLLTEGEACPSLPGYPDSSCLGIKNCPNVDLYISSGRLTLNEVVQCGIGAYMELVCCPKQPPNMQTTFVRPLSHTEYMSERGRRLYPHVASLRYLNPVTLDSQIFRCTAFLLKENLALSSAACVGSVIADPNHVQLGIEEPFKDIQEINNITHHNNDLVLIRMRNGYGREFIAEICSQADVDNRLKLVAVGFSQKNEENCQWFEKEVTIFTFHSCDRVSINRPLSGIDANNHLCVTPGMERQSSTPGACVDCLRGSASGLHAIRRDGSVCLLGIATPTSKSCTSSTHPLYYTSLLGPSNRRFLNRS</sequence>
<dbReference type="Gene3D" id="2.40.10.10">
    <property type="entry name" value="Trypsin-like serine proteases"/>
    <property type="match status" value="1"/>
</dbReference>
<accession>A0A3B0K127</accession>
<dbReference type="GO" id="GO:0004252">
    <property type="term" value="F:serine-type endopeptidase activity"/>
    <property type="evidence" value="ECO:0007669"/>
    <property type="project" value="InterPro"/>
</dbReference>
<name>A0A3B0K127_DROGU</name>
<evidence type="ECO:0000313" key="4">
    <source>
        <dbReference type="Proteomes" id="UP000268350"/>
    </source>
</evidence>
<protein>
    <submittedName>
        <fullName evidence="3">Blast:Serine protease persephone</fullName>
    </submittedName>
</protein>
<dbReference type="GO" id="GO:0006508">
    <property type="term" value="P:proteolysis"/>
    <property type="evidence" value="ECO:0007669"/>
    <property type="project" value="UniProtKB-KW"/>
</dbReference>
<reference evidence="4" key="1">
    <citation type="submission" date="2018-01" db="EMBL/GenBank/DDBJ databases">
        <authorList>
            <person name="Alioto T."/>
            <person name="Alioto T."/>
        </authorList>
    </citation>
    <scope>NUCLEOTIDE SEQUENCE [LARGE SCALE GENOMIC DNA]</scope>
</reference>
<dbReference type="PANTHER" id="PTHR24260:SF136">
    <property type="entry name" value="GH08193P-RELATED"/>
    <property type="match status" value="1"/>
</dbReference>
<dbReference type="Pfam" id="PF00089">
    <property type="entry name" value="Trypsin"/>
    <property type="match status" value="1"/>
</dbReference>